<keyword evidence="1" id="KW-0732">Signal</keyword>
<accession>A0A0J9YH72</accession>
<dbReference type="Proteomes" id="UP000242525">
    <property type="component" value="Unassembled WGS sequence"/>
</dbReference>
<protein>
    <submittedName>
        <fullName evidence="2">Uncharacterized protein</fullName>
    </submittedName>
</protein>
<name>A0A0J9YH72_GEOCN</name>
<proteinExistence type="predicted"/>
<gene>
    <name evidence="2" type="ORF">BN980_GECA01s00219g</name>
</gene>
<sequence length="213" mass="21971">MVAINKIFFAGALAAVASAAPFASADGLINTGDVSVGTAVTAEDIALVKDIEALLGTTIQKRDANGLAPITTLLNNAGKFLGDTLRNLLTLNVSSESDSIAQLLIDVNNFLLEVEDSLKNYTPATGLGGLLQNVLVQSGLQSLVLGLTSLITVLVNTVLKGGNTDPAIVAQIKEIQAHITTISNSSQGQGLLAGLNNLVVDLLKSIENLLSKI</sequence>
<evidence type="ECO:0000313" key="2">
    <source>
        <dbReference type="EMBL" id="CDO51060.1"/>
    </source>
</evidence>
<keyword evidence="3" id="KW-1185">Reference proteome</keyword>
<dbReference type="AlphaFoldDB" id="A0A0J9YH72"/>
<evidence type="ECO:0000313" key="3">
    <source>
        <dbReference type="Proteomes" id="UP000242525"/>
    </source>
</evidence>
<dbReference type="OrthoDB" id="10587159at2759"/>
<feature type="chain" id="PRO_5005326106" evidence="1">
    <location>
        <begin position="20"/>
        <end position="213"/>
    </location>
</feature>
<comment type="caution">
    <text evidence="2">The sequence shown here is derived from an EMBL/GenBank/DDBJ whole genome shotgun (WGS) entry which is preliminary data.</text>
</comment>
<feature type="signal peptide" evidence="1">
    <location>
        <begin position="1"/>
        <end position="19"/>
    </location>
</feature>
<organism evidence="2 3">
    <name type="scientific">Geotrichum candidum</name>
    <name type="common">Oospora lactis</name>
    <name type="synonym">Dipodascus geotrichum</name>
    <dbReference type="NCBI Taxonomy" id="1173061"/>
    <lineage>
        <taxon>Eukaryota</taxon>
        <taxon>Fungi</taxon>
        <taxon>Dikarya</taxon>
        <taxon>Ascomycota</taxon>
        <taxon>Saccharomycotina</taxon>
        <taxon>Dipodascomycetes</taxon>
        <taxon>Dipodascales</taxon>
        <taxon>Dipodascaceae</taxon>
        <taxon>Geotrichum</taxon>
    </lineage>
</organism>
<reference evidence="2" key="1">
    <citation type="submission" date="2014-03" db="EMBL/GenBank/DDBJ databases">
        <authorList>
            <person name="Casaregola S."/>
        </authorList>
    </citation>
    <scope>NUCLEOTIDE SEQUENCE [LARGE SCALE GENOMIC DNA]</scope>
    <source>
        <strain evidence="2">CLIB 918</strain>
    </source>
</reference>
<dbReference type="EMBL" id="CCBN010000001">
    <property type="protein sequence ID" value="CDO51060.1"/>
    <property type="molecule type" value="Genomic_DNA"/>
</dbReference>
<evidence type="ECO:0000256" key="1">
    <source>
        <dbReference type="SAM" id="SignalP"/>
    </source>
</evidence>